<dbReference type="GO" id="GO:0005886">
    <property type="term" value="C:plasma membrane"/>
    <property type="evidence" value="ECO:0007669"/>
    <property type="project" value="UniProtKB-SubCell"/>
</dbReference>
<dbReference type="SUPFAM" id="SSF161098">
    <property type="entry name" value="MetI-like"/>
    <property type="match status" value="1"/>
</dbReference>
<feature type="transmembrane region" description="Helical" evidence="7">
    <location>
        <begin position="108"/>
        <end position="127"/>
    </location>
</feature>
<evidence type="ECO:0000313" key="9">
    <source>
        <dbReference type="EMBL" id="GBG05714.1"/>
    </source>
</evidence>
<keyword evidence="5 7" id="KW-1133">Transmembrane helix</keyword>
<dbReference type="EMBL" id="BDQX01000017">
    <property type="protein sequence ID" value="GBG05714.1"/>
    <property type="molecule type" value="Genomic_DNA"/>
</dbReference>
<keyword evidence="10" id="KW-1185">Reference proteome</keyword>
<protein>
    <submittedName>
        <fullName evidence="9">Carbohydrate ABC transporter permease</fullName>
    </submittedName>
</protein>
<dbReference type="InterPro" id="IPR000515">
    <property type="entry name" value="MetI-like"/>
</dbReference>
<comment type="caution">
    <text evidence="9">The sequence shown here is derived from an EMBL/GenBank/DDBJ whole genome shotgun (WGS) entry which is preliminary data.</text>
</comment>
<comment type="similarity">
    <text evidence="7">Belongs to the binding-protein-dependent transport system permease family.</text>
</comment>
<evidence type="ECO:0000256" key="6">
    <source>
        <dbReference type="ARBA" id="ARBA00023136"/>
    </source>
</evidence>
<evidence type="ECO:0000256" key="7">
    <source>
        <dbReference type="RuleBase" id="RU363032"/>
    </source>
</evidence>
<sequence length="296" mass="33295">MIISRGEKVFQWINYLFLSALSFLFIYPFWRIAALSFSEGYDASKGGIHFWPRAFTLDNYKAIFARSDIMDAYTITIGRTLIGATLSILLVSLMAYGLSKDRLRGRKIINIMIIITLFFGGGLIPTYLLYKSLHLLNSFWVYVIPTLYGASSVFIFRSFFRALPKELEESAHIDGANDLTVYTRIVFPLSLPIFATMGLFAAVGHWNDYMTATLFVTKQDLIPLQSLLMKILDLNRSGTPGNSFGMVDLVSSTKRTVTAQSIKMATLMVVVIPIMCVYPFLQKYFVKGVIIGSLKG</sequence>
<dbReference type="Pfam" id="PF00528">
    <property type="entry name" value="BPD_transp_1"/>
    <property type="match status" value="1"/>
</dbReference>
<evidence type="ECO:0000256" key="3">
    <source>
        <dbReference type="ARBA" id="ARBA00022475"/>
    </source>
</evidence>
<keyword evidence="4 7" id="KW-0812">Transmembrane</keyword>
<evidence type="ECO:0000256" key="4">
    <source>
        <dbReference type="ARBA" id="ARBA00022692"/>
    </source>
</evidence>
<proteinExistence type="inferred from homology"/>
<keyword evidence="3" id="KW-1003">Cell membrane</keyword>
<evidence type="ECO:0000259" key="8">
    <source>
        <dbReference type="PROSITE" id="PS50928"/>
    </source>
</evidence>
<keyword evidence="6 7" id="KW-0472">Membrane</keyword>
<dbReference type="RefSeq" id="WP_108991174.1">
    <property type="nucleotide sequence ID" value="NZ_BDQX01000017.1"/>
</dbReference>
<keyword evidence="2 7" id="KW-0813">Transport</keyword>
<dbReference type="PROSITE" id="PS50928">
    <property type="entry name" value="ABC_TM1"/>
    <property type="match status" value="1"/>
</dbReference>
<feature type="transmembrane region" description="Helical" evidence="7">
    <location>
        <begin position="77"/>
        <end position="96"/>
    </location>
</feature>
<evidence type="ECO:0000256" key="2">
    <source>
        <dbReference type="ARBA" id="ARBA00022448"/>
    </source>
</evidence>
<dbReference type="GO" id="GO:0055085">
    <property type="term" value="P:transmembrane transport"/>
    <property type="evidence" value="ECO:0007669"/>
    <property type="project" value="InterPro"/>
</dbReference>
<evidence type="ECO:0000256" key="1">
    <source>
        <dbReference type="ARBA" id="ARBA00004651"/>
    </source>
</evidence>
<feature type="transmembrane region" description="Helical" evidence="7">
    <location>
        <begin position="262"/>
        <end position="281"/>
    </location>
</feature>
<dbReference type="Gene3D" id="1.10.3720.10">
    <property type="entry name" value="MetI-like"/>
    <property type="match status" value="1"/>
</dbReference>
<evidence type="ECO:0000256" key="5">
    <source>
        <dbReference type="ARBA" id="ARBA00022989"/>
    </source>
</evidence>
<dbReference type="CDD" id="cd06261">
    <property type="entry name" value="TM_PBP2"/>
    <property type="match status" value="1"/>
</dbReference>
<dbReference type="PANTHER" id="PTHR43744:SF9">
    <property type="entry name" value="POLYGALACTURONAN_RHAMNOGALACTURONAN TRANSPORT SYSTEM PERMEASE PROTEIN YTCP"/>
    <property type="match status" value="1"/>
</dbReference>
<evidence type="ECO:0000313" key="10">
    <source>
        <dbReference type="Proteomes" id="UP000245202"/>
    </source>
</evidence>
<reference evidence="9 10" key="1">
    <citation type="submission" date="2017-08" db="EMBL/GenBank/DDBJ databases">
        <title>Substantial Increase in Enzyme Production by Combined Drug-Resistance Mutations in Paenibacillus agaridevorans.</title>
        <authorList>
            <person name="Tanaka Y."/>
            <person name="Funane K."/>
            <person name="Hosaka T."/>
            <person name="Shiwa Y."/>
            <person name="Fujita N."/>
            <person name="Miyazaki T."/>
            <person name="Yoshikawa H."/>
            <person name="Murakami K."/>
            <person name="Kasahara K."/>
            <person name="Inaoka T."/>
            <person name="Hiraga Y."/>
            <person name="Ochi K."/>
        </authorList>
    </citation>
    <scope>NUCLEOTIDE SEQUENCE [LARGE SCALE GENOMIC DNA]</scope>
    <source>
        <strain evidence="9 10">T-3040</strain>
    </source>
</reference>
<feature type="domain" description="ABC transmembrane type-1" evidence="8">
    <location>
        <begin position="73"/>
        <end position="275"/>
    </location>
</feature>
<comment type="subcellular location">
    <subcellularLocation>
        <location evidence="1 7">Cell membrane</location>
        <topology evidence="1 7">Multi-pass membrane protein</topology>
    </subcellularLocation>
</comment>
<accession>A0A2R5EQN7</accession>
<feature type="transmembrane region" description="Helical" evidence="7">
    <location>
        <begin position="181"/>
        <end position="203"/>
    </location>
</feature>
<name>A0A2R5EQN7_9BACL</name>
<feature type="transmembrane region" description="Helical" evidence="7">
    <location>
        <begin position="139"/>
        <end position="160"/>
    </location>
</feature>
<organism evidence="9 10">
    <name type="scientific">Paenibacillus agaridevorans</name>
    <dbReference type="NCBI Taxonomy" id="171404"/>
    <lineage>
        <taxon>Bacteria</taxon>
        <taxon>Bacillati</taxon>
        <taxon>Bacillota</taxon>
        <taxon>Bacilli</taxon>
        <taxon>Bacillales</taxon>
        <taxon>Paenibacillaceae</taxon>
        <taxon>Paenibacillus</taxon>
    </lineage>
</organism>
<dbReference type="Proteomes" id="UP000245202">
    <property type="component" value="Unassembled WGS sequence"/>
</dbReference>
<dbReference type="InterPro" id="IPR035906">
    <property type="entry name" value="MetI-like_sf"/>
</dbReference>
<feature type="transmembrane region" description="Helical" evidence="7">
    <location>
        <begin position="12"/>
        <end position="30"/>
    </location>
</feature>
<dbReference type="AlphaFoldDB" id="A0A2R5EQN7"/>
<gene>
    <name evidence="9" type="ORF">PAT3040_00198</name>
</gene>
<dbReference type="PANTHER" id="PTHR43744">
    <property type="entry name" value="ABC TRANSPORTER PERMEASE PROTEIN MG189-RELATED-RELATED"/>
    <property type="match status" value="1"/>
</dbReference>